<evidence type="ECO:0000313" key="8">
    <source>
        <dbReference type="Ensembl" id="ENSCMUP00000019114.1"/>
    </source>
</evidence>
<keyword evidence="4" id="KW-0812">Transmembrane</keyword>
<dbReference type="Ensembl" id="ENSCMUT00000020541.2">
    <property type="protein sequence ID" value="ENSCMUP00000019114.1"/>
    <property type="gene ID" value="ENSCMUG00000011833.2"/>
</dbReference>
<accession>A0A8C3ED51</accession>
<proteinExistence type="predicted"/>
<sequence>MMFRKDFKTNGPIYLCSCLPKLVLFYNAIIDLFSLSASERLRETHLMWWDSIEGNNSMKFLLCGICGILCAKKKSGLVMILFSACCICGLIGGILNFQFLRALTKKSSALYSLHLASMSLACIGIGGCTLSSWLTCRLASYEQRRMFSEREHSLHHSHEMAEKVSCVSSLICSASPEMLLYVLTFTIGKRCVQFSVLYEKELLENEMLPFCVSFIMLHYMELFLGTVYLQYIHFNEVHPFST</sequence>
<dbReference type="Proteomes" id="UP000694553">
    <property type="component" value="Unassembled WGS sequence"/>
</dbReference>
<evidence type="ECO:0000256" key="3">
    <source>
        <dbReference type="ARBA" id="ARBA00022490"/>
    </source>
</evidence>
<dbReference type="PANTHER" id="PTHR28681">
    <property type="entry name" value="TRANSMEMBRANE PROTEIN 196"/>
    <property type="match status" value="1"/>
</dbReference>
<keyword evidence="5" id="KW-1133">Transmembrane helix</keyword>
<evidence type="ECO:0000256" key="4">
    <source>
        <dbReference type="ARBA" id="ARBA00022692"/>
    </source>
</evidence>
<keyword evidence="3" id="KW-0963">Cytoplasm</keyword>
<keyword evidence="6" id="KW-0472">Membrane</keyword>
<dbReference type="GO" id="GO:0005737">
    <property type="term" value="C:cytoplasm"/>
    <property type="evidence" value="ECO:0007669"/>
    <property type="project" value="UniProtKB-SubCell"/>
</dbReference>
<comment type="subcellular location">
    <subcellularLocation>
        <location evidence="2">Cytoplasm</location>
    </subcellularLocation>
    <subcellularLocation>
        <location evidence="1">Membrane</location>
        <topology evidence="1">Multi-pass membrane protein</topology>
    </subcellularLocation>
</comment>
<keyword evidence="9" id="KW-1185">Reference proteome</keyword>
<dbReference type="InterPro" id="IPR037661">
    <property type="entry name" value="TMEM196"/>
</dbReference>
<evidence type="ECO:0000313" key="9">
    <source>
        <dbReference type="Proteomes" id="UP000694553"/>
    </source>
</evidence>
<dbReference type="AlphaFoldDB" id="A0A8C3ED51"/>
<dbReference type="PANTHER" id="PTHR28681:SF1">
    <property type="entry name" value="TRANSMEMBRANE PROTEIN 196"/>
    <property type="match status" value="1"/>
</dbReference>
<reference evidence="8" key="2">
    <citation type="submission" date="2025-08" db="UniProtKB">
        <authorList>
            <consortium name="Ensembl"/>
        </authorList>
    </citation>
    <scope>IDENTIFICATION</scope>
</reference>
<gene>
    <name evidence="8" type="primary">TMEM196</name>
</gene>
<evidence type="ECO:0000256" key="6">
    <source>
        <dbReference type="ARBA" id="ARBA00023136"/>
    </source>
</evidence>
<evidence type="ECO:0000256" key="7">
    <source>
        <dbReference type="ARBA" id="ARBA00044525"/>
    </source>
</evidence>
<organism evidence="8 9">
    <name type="scientific">Corvus moneduloides</name>
    <name type="common">New Caledonian crow</name>
    <dbReference type="NCBI Taxonomy" id="1196302"/>
    <lineage>
        <taxon>Eukaryota</taxon>
        <taxon>Metazoa</taxon>
        <taxon>Chordata</taxon>
        <taxon>Craniata</taxon>
        <taxon>Vertebrata</taxon>
        <taxon>Euteleostomi</taxon>
        <taxon>Archelosauria</taxon>
        <taxon>Archosauria</taxon>
        <taxon>Dinosauria</taxon>
        <taxon>Saurischia</taxon>
        <taxon>Theropoda</taxon>
        <taxon>Coelurosauria</taxon>
        <taxon>Aves</taxon>
        <taxon>Neognathae</taxon>
        <taxon>Neoaves</taxon>
        <taxon>Telluraves</taxon>
        <taxon>Australaves</taxon>
        <taxon>Passeriformes</taxon>
        <taxon>Corvoidea</taxon>
        <taxon>Corvidae</taxon>
        <taxon>Corvus</taxon>
    </lineage>
</organism>
<evidence type="ECO:0000256" key="5">
    <source>
        <dbReference type="ARBA" id="ARBA00022989"/>
    </source>
</evidence>
<protein>
    <recommendedName>
        <fullName evidence="7">Transmembrane protein 196</fullName>
    </recommendedName>
</protein>
<reference evidence="9" key="1">
    <citation type="submission" date="2019-10" db="EMBL/GenBank/DDBJ databases">
        <title>Corvus moneduloides (New Caledonian crow) genome, bCorMon1, primary haplotype.</title>
        <authorList>
            <person name="Rutz C."/>
            <person name="Fungtammasan C."/>
            <person name="Mountcastle J."/>
            <person name="Formenti G."/>
            <person name="Chow W."/>
            <person name="Howe K."/>
            <person name="Steele M.P."/>
            <person name="Fernandes J."/>
            <person name="Gilbert M.T.P."/>
            <person name="Fedrigo O."/>
            <person name="Jarvis E.D."/>
            <person name="Gemmell N."/>
        </authorList>
    </citation>
    <scope>NUCLEOTIDE SEQUENCE [LARGE SCALE GENOMIC DNA]</scope>
</reference>
<evidence type="ECO:0000256" key="1">
    <source>
        <dbReference type="ARBA" id="ARBA00004141"/>
    </source>
</evidence>
<reference evidence="8" key="3">
    <citation type="submission" date="2025-09" db="UniProtKB">
        <authorList>
            <consortium name="Ensembl"/>
        </authorList>
    </citation>
    <scope>IDENTIFICATION</scope>
</reference>
<evidence type="ECO:0000256" key="2">
    <source>
        <dbReference type="ARBA" id="ARBA00004496"/>
    </source>
</evidence>
<dbReference type="GO" id="GO:0016020">
    <property type="term" value="C:membrane"/>
    <property type="evidence" value="ECO:0007669"/>
    <property type="project" value="UniProtKB-SubCell"/>
</dbReference>
<name>A0A8C3ED51_CORMO</name>